<keyword evidence="1" id="KW-0808">Transferase</keyword>
<dbReference type="AlphaFoldDB" id="A0A1H6ZEU2"/>
<evidence type="ECO:0000313" key="3">
    <source>
        <dbReference type="EMBL" id="SEJ51226.1"/>
    </source>
</evidence>
<dbReference type="RefSeq" id="WP_091340380.1">
    <property type="nucleotide sequence ID" value="NZ_FNYC01000010.1"/>
</dbReference>
<dbReference type="EMBL" id="FNYC01000010">
    <property type="protein sequence ID" value="SEJ51226.1"/>
    <property type="molecule type" value="Genomic_DNA"/>
</dbReference>
<dbReference type="Pfam" id="PF14559">
    <property type="entry name" value="TPR_19"/>
    <property type="match status" value="1"/>
</dbReference>
<dbReference type="GO" id="GO:0008476">
    <property type="term" value="F:protein-tyrosine sulfotransferase activity"/>
    <property type="evidence" value="ECO:0007669"/>
    <property type="project" value="InterPro"/>
</dbReference>
<dbReference type="InterPro" id="IPR019734">
    <property type="entry name" value="TPR_rpt"/>
</dbReference>
<dbReference type="InterPro" id="IPR027417">
    <property type="entry name" value="P-loop_NTPase"/>
</dbReference>
<dbReference type="InterPro" id="IPR011990">
    <property type="entry name" value="TPR-like_helical_dom_sf"/>
</dbReference>
<dbReference type="PANTHER" id="PTHR12788">
    <property type="entry name" value="PROTEIN-TYROSINE SULFOTRANSFERASE 2"/>
    <property type="match status" value="1"/>
</dbReference>
<dbReference type="STRING" id="529704.SAMN02927913_0057"/>
<name>A0A1H6ZEU2_9GAMM</name>
<organism evidence="3 4">
    <name type="scientific">Frateuria terrea</name>
    <dbReference type="NCBI Taxonomy" id="529704"/>
    <lineage>
        <taxon>Bacteria</taxon>
        <taxon>Pseudomonadati</taxon>
        <taxon>Pseudomonadota</taxon>
        <taxon>Gammaproteobacteria</taxon>
        <taxon>Lysobacterales</taxon>
        <taxon>Rhodanobacteraceae</taxon>
        <taxon>Frateuria</taxon>
    </lineage>
</organism>
<feature type="repeat" description="TPR" evidence="2">
    <location>
        <begin position="119"/>
        <end position="152"/>
    </location>
</feature>
<dbReference type="SMART" id="SM00028">
    <property type="entry name" value="TPR"/>
    <property type="match status" value="5"/>
</dbReference>
<dbReference type="Pfam" id="PF13432">
    <property type="entry name" value="TPR_16"/>
    <property type="match status" value="1"/>
</dbReference>
<keyword evidence="2" id="KW-0802">TPR repeat</keyword>
<dbReference type="OrthoDB" id="9766687at2"/>
<accession>A0A1H6ZEU2</accession>
<dbReference type="PANTHER" id="PTHR12788:SF10">
    <property type="entry name" value="PROTEIN-TYROSINE SULFOTRANSFERASE"/>
    <property type="match status" value="1"/>
</dbReference>
<dbReference type="Gene3D" id="1.25.40.10">
    <property type="entry name" value="Tetratricopeptide repeat domain"/>
    <property type="match status" value="1"/>
</dbReference>
<dbReference type="Gene3D" id="3.40.50.300">
    <property type="entry name" value="P-loop containing nucleotide triphosphate hydrolases"/>
    <property type="match status" value="1"/>
</dbReference>
<dbReference type="Proteomes" id="UP000199420">
    <property type="component" value="Unassembled WGS sequence"/>
</dbReference>
<gene>
    <name evidence="3" type="ORF">SAMN04487997_0057</name>
</gene>
<keyword evidence="4" id="KW-1185">Reference proteome</keyword>
<feature type="repeat" description="TPR" evidence="2">
    <location>
        <begin position="51"/>
        <end position="84"/>
    </location>
</feature>
<protein>
    <submittedName>
        <fullName evidence="3">Tetratricopeptide repeat-containing protein</fullName>
    </submittedName>
</protein>
<dbReference type="PROSITE" id="PS50005">
    <property type="entry name" value="TPR"/>
    <property type="match status" value="3"/>
</dbReference>
<dbReference type="SUPFAM" id="SSF48452">
    <property type="entry name" value="TPR-like"/>
    <property type="match status" value="1"/>
</dbReference>
<dbReference type="Pfam" id="PF13469">
    <property type="entry name" value="Sulfotransfer_3"/>
    <property type="match status" value="1"/>
</dbReference>
<dbReference type="SUPFAM" id="SSF52540">
    <property type="entry name" value="P-loop containing nucleoside triphosphate hydrolases"/>
    <property type="match status" value="1"/>
</dbReference>
<reference evidence="3 4" key="1">
    <citation type="submission" date="2016-10" db="EMBL/GenBank/DDBJ databases">
        <authorList>
            <person name="de Groot N.N."/>
        </authorList>
    </citation>
    <scope>NUCLEOTIDE SEQUENCE [LARGE SCALE GENOMIC DNA]</scope>
    <source>
        <strain evidence="3 4">DSM 26515</strain>
    </source>
</reference>
<evidence type="ECO:0000256" key="2">
    <source>
        <dbReference type="PROSITE-ProRule" id="PRU00339"/>
    </source>
</evidence>
<proteinExistence type="predicted"/>
<dbReference type="InterPro" id="IPR026634">
    <property type="entry name" value="TPST-like"/>
</dbReference>
<evidence type="ECO:0000256" key="1">
    <source>
        <dbReference type="ARBA" id="ARBA00022679"/>
    </source>
</evidence>
<sequence length="534" mass="59599">MTESSTSTHTADLPPAATQWLREASQALGRNQIDFAIQSLTRVLALAPECADAHRLMGIAFLISGDRQKSISHLQRALAVRPDDSTLNMNLGSALFELGDVDAGLAHLQRACELAPRSASTWYNYGKALQFSARIEQAHDILKHAVAIDPGYAKARNTLASVLSSLGDTPAAVAMYRDTLKQQQSDSSETWFGLANLKTERFSREDIAELQRQLGSDLPDGSRILLGFTLAKAMEDQADYALAFDVLREANALKRRYVHWDREEERTRVDAIANTFSGAMPAPLDATLGREVIFVACLPRSGSTLTEQILGAHPQIEAADEIETLPEILQEESRRRGQPFPAWVPSATAEDWQRLGKDYLARTRRWHRQGLRFTDKNPSNWAYVGAALAMLPGARVVNSRRDPLETCFACYRQLFGNSSVDYSYDLDDLVDYYAGYVRLSGLWKQRFPQQCFDFEYELLQADAEAQIRRLLDFCEVPFDPVCLDFHQSSRTVLTISAAQVRQPLRLDTARSARYGSKLDPLRARLRAAGVLPAG</sequence>
<feature type="repeat" description="TPR" evidence="2">
    <location>
        <begin position="85"/>
        <end position="118"/>
    </location>
</feature>
<evidence type="ECO:0000313" key="4">
    <source>
        <dbReference type="Proteomes" id="UP000199420"/>
    </source>
</evidence>